<evidence type="ECO:0008006" key="3">
    <source>
        <dbReference type="Google" id="ProtNLM"/>
    </source>
</evidence>
<accession>A0A090I691</accession>
<dbReference type="GeneID" id="28542811"/>
<dbReference type="AlphaFoldDB" id="A0A090I691"/>
<keyword evidence="2" id="KW-1185">Reference proteome</keyword>
<sequence length="145" mass="16803">MSEVENTPKEAIDLATISPELKKVIEFESVPEEMWHMLVSVHEVAEIAVRESWDEMPASAQKVLDNFEQFHALVSLSQSYAGYDFMAEFETIELPENMDDDAKAEYRSQLLDQVLHNCVKDLTKQIKKARRDPIMKRELAEIFKK</sequence>
<evidence type="ECO:0000313" key="1">
    <source>
        <dbReference type="EMBL" id="CED57200.1"/>
    </source>
</evidence>
<dbReference type="HOGENOM" id="CLU_149400_0_0_6"/>
<evidence type="ECO:0000313" key="2">
    <source>
        <dbReference type="Proteomes" id="UP000032427"/>
    </source>
</evidence>
<dbReference type="STRING" id="80852.AWOD_II_0560"/>
<dbReference type="SUPFAM" id="SSF158675">
    <property type="entry name" value="Sama2622-like"/>
    <property type="match status" value="1"/>
</dbReference>
<name>A0A090I691_9GAMM</name>
<dbReference type="InterPro" id="IPR021422">
    <property type="entry name" value="DUF3069"/>
</dbReference>
<dbReference type="Proteomes" id="UP000032427">
    <property type="component" value="Chromosome 2"/>
</dbReference>
<dbReference type="InterPro" id="IPR023132">
    <property type="entry name" value="Sama2622-like_sf"/>
</dbReference>
<reference evidence="2" key="1">
    <citation type="submission" date="2014-09" db="EMBL/GenBank/DDBJ databases">
        <authorList>
            <person name="Hjerde E."/>
        </authorList>
    </citation>
    <scope>NUCLEOTIDE SEQUENCE [LARGE SCALE GENOMIC DNA]</scope>
    <source>
        <strain evidence="2">06/09/139</strain>
    </source>
</reference>
<dbReference type="OrthoDB" id="6401538at2"/>
<proteinExistence type="predicted"/>
<dbReference type="PATRIC" id="fig|80852.17.peg.3332"/>
<organism evidence="1 2">
    <name type="scientific">Aliivibrio wodanis</name>
    <dbReference type="NCBI Taxonomy" id="80852"/>
    <lineage>
        <taxon>Bacteria</taxon>
        <taxon>Pseudomonadati</taxon>
        <taxon>Pseudomonadota</taxon>
        <taxon>Gammaproteobacteria</taxon>
        <taxon>Vibrionales</taxon>
        <taxon>Vibrionaceae</taxon>
        <taxon>Aliivibrio</taxon>
    </lineage>
</organism>
<dbReference type="Pfam" id="PF11269">
    <property type="entry name" value="DUF3069"/>
    <property type="match status" value="1"/>
</dbReference>
<gene>
    <name evidence="1" type="ORF">AWOD_II_0560</name>
</gene>
<protein>
    <recommendedName>
        <fullName evidence="3">DUF3069 domain-containing protein</fullName>
    </recommendedName>
</protein>
<dbReference type="EMBL" id="LN554847">
    <property type="protein sequence ID" value="CED57200.1"/>
    <property type="molecule type" value="Genomic_DNA"/>
</dbReference>
<dbReference type="KEGG" id="awd:AWOD_II_0560"/>